<feature type="region of interest" description="Disordered" evidence="1">
    <location>
        <begin position="518"/>
        <end position="565"/>
    </location>
</feature>
<dbReference type="VEuPathDB" id="CryptoDB:Vbra_12815"/>
<name>A0A0G4ES98_VITBC</name>
<dbReference type="PROSITE" id="PS50020">
    <property type="entry name" value="WW_DOMAIN_2"/>
    <property type="match status" value="1"/>
</dbReference>
<feature type="domain" description="WW" evidence="2">
    <location>
        <begin position="226"/>
        <end position="259"/>
    </location>
</feature>
<dbReference type="AlphaFoldDB" id="A0A0G4ES98"/>
<proteinExistence type="predicted"/>
<accession>A0A0G4ES98</accession>
<reference evidence="3 4" key="1">
    <citation type="submission" date="2014-11" db="EMBL/GenBank/DDBJ databases">
        <authorList>
            <person name="Zhu J."/>
            <person name="Qi W."/>
            <person name="Song R."/>
        </authorList>
    </citation>
    <scope>NUCLEOTIDE SEQUENCE [LARGE SCALE GENOMIC DNA]</scope>
</reference>
<organism evidence="3 4">
    <name type="scientific">Vitrella brassicaformis (strain CCMP3155)</name>
    <dbReference type="NCBI Taxonomy" id="1169540"/>
    <lineage>
        <taxon>Eukaryota</taxon>
        <taxon>Sar</taxon>
        <taxon>Alveolata</taxon>
        <taxon>Colpodellida</taxon>
        <taxon>Vitrellaceae</taxon>
        <taxon>Vitrella</taxon>
    </lineage>
</organism>
<dbReference type="SUPFAM" id="SSF51045">
    <property type="entry name" value="WW domain"/>
    <property type="match status" value="1"/>
</dbReference>
<protein>
    <recommendedName>
        <fullName evidence="2">WW domain-containing protein</fullName>
    </recommendedName>
</protein>
<feature type="compositionally biased region" description="Polar residues" evidence="1">
    <location>
        <begin position="391"/>
        <end position="402"/>
    </location>
</feature>
<sequence length="565" mass="62994">MGTTSSIPRVGLAYKVPEKRSIRRGSRLSLRSVFRRQSTASVASWPNDPEQGIDSDQPEPQITVEDVDSSDHTAEDLRRSRSTWTTSSPSSRESRRSTDANGTGLSFAYRSHNRVEAFTPTDDDEWGNERRGKMAWRAWRKRRRATIAGSPQTSVQDRDARASLSLAFDDDTVDENSAFPYSTNPSGHVLSQHVYHDEVAAFARSLGVDVSSEMDLLWLIETTLRWPLPPRWTCHADKQGRIFYFFAEAEISTFRHPSELMLRGLLDIARQRRSGRMACLGETLWRAHQTAIQVLHGWSGPFFVHHGGQPVPFWHNRRLGFSSYGDPREDVSFFLTFHFSLLRGIQENVQPRKRRPCFRNSSSLPLSHTLSDHSLKAHLPSILPAALHTPASSITTRPSSGHPTVDRPIEPPSGAGRPKSAPAEDARNGKQEREAALLQAAAASPPLARVVYGQAPPVPSATPVRIWVKPKRPDTDTGSSSTERKKTFRSNWQPSEEMSPRYDDDGGAAIVRAKSLASSFGASSRSTTLSESHTGMNVHVCVEGGDVGERQRRRSKRGKRQKMPP</sequence>
<dbReference type="Gene3D" id="3.30.1470.10">
    <property type="entry name" value="Photosystem I PsaD, reaction center subunit II"/>
    <property type="match status" value="1"/>
</dbReference>
<feature type="compositionally biased region" description="Low complexity" evidence="1">
    <location>
        <begin position="82"/>
        <end position="91"/>
    </location>
</feature>
<dbReference type="EMBL" id="CDMY01000295">
    <property type="protein sequence ID" value="CEM00546.1"/>
    <property type="molecule type" value="Genomic_DNA"/>
</dbReference>
<feature type="compositionally biased region" description="Basic and acidic residues" evidence="1">
    <location>
        <begin position="422"/>
        <end position="434"/>
    </location>
</feature>
<dbReference type="Proteomes" id="UP000041254">
    <property type="component" value="Unassembled WGS sequence"/>
</dbReference>
<feature type="compositionally biased region" description="Basic and acidic residues" evidence="1">
    <location>
        <begin position="69"/>
        <end position="79"/>
    </location>
</feature>
<evidence type="ECO:0000313" key="4">
    <source>
        <dbReference type="Proteomes" id="UP000041254"/>
    </source>
</evidence>
<gene>
    <name evidence="3" type="ORF">Vbra_12815</name>
</gene>
<feature type="region of interest" description="Disordered" evidence="1">
    <location>
        <begin position="454"/>
        <end position="503"/>
    </location>
</feature>
<evidence type="ECO:0000259" key="2">
    <source>
        <dbReference type="PROSITE" id="PS50020"/>
    </source>
</evidence>
<keyword evidence="4" id="KW-1185">Reference proteome</keyword>
<dbReference type="InterPro" id="IPR001202">
    <property type="entry name" value="WW_dom"/>
</dbReference>
<feature type="compositionally biased region" description="Basic residues" evidence="1">
    <location>
        <begin position="551"/>
        <end position="565"/>
    </location>
</feature>
<feature type="region of interest" description="Disordered" evidence="1">
    <location>
        <begin position="391"/>
        <end position="434"/>
    </location>
</feature>
<dbReference type="InParanoid" id="A0A0G4ES98"/>
<dbReference type="InterPro" id="IPR036020">
    <property type="entry name" value="WW_dom_sf"/>
</dbReference>
<evidence type="ECO:0000313" key="3">
    <source>
        <dbReference type="EMBL" id="CEM00546.1"/>
    </source>
</evidence>
<dbReference type="OrthoDB" id="445911at2759"/>
<feature type="region of interest" description="Disordered" evidence="1">
    <location>
        <begin position="37"/>
        <end position="106"/>
    </location>
</feature>
<evidence type="ECO:0000256" key="1">
    <source>
        <dbReference type="SAM" id="MobiDB-lite"/>
    </source>
</evidence>
<feature type="compositionally biased region" description="Low complexity" evidence="1">
    <location>
        <begin position="518"/>
        <end position="530"/>
    </location>
</feature>